<dbReference type="Proteomes" id="UP000675409">
    <property type="component" value="Unassembled WGS sequence"/>
</dbReference>
<dbReference type="RefSeq" id="WP_201850881.1">
    <property type="nucleotide sequence ID" value="NZ_JABBYC010000066.1"/>
</dbReference>
<dbReference type="InterPro" id="IPR037523">
    <property type="entry name" value="VOC_core"/>
</dbReference>
<reference evidence="2 3" key="1">
    <citation type="journal article" date="2021" name="Arch. Microbiol.">
        <title>Myceligenerans indicum sp. nov., an actinobacterium isolated from mangrove sediment of Sundarbans, India.</title>
        <authorList>
            <person name="Asha K."/>
            <person name="Bhadury P."/>
        </authorList>
    </citation>
    <scope>NUCLEOTIDE SEQUENCE [LARGE SCALE GENOMIC DNA]</scope>
    <source>
        <strain evidence="2 3">I2</strain>
    </source>
</reference>
<dbReference type="Gene3D" id="3.10.180.10">
    <property type="entry name" value="2,3-Dihydroxybiphenyl 1,2-Dioxygenase, domain 1"/>
    <property type="match status" value="1"/>
</dbReference>
<evidence type="ECO:0000313" key="3">
    <source>
        <dbReference type="Proteomes" id="UP000675409"/>
    </source>
</evidence>
<sequence length="128" mass="13632">MQISSTALSLNVADEAASAEFARTHFGFTEAMAADGFVSLEHPSAGINVIFLRAGLGTFKPAEIAGPAGQGLLIAFVVDDVDAEYARIAATGARVVTEPETEPWGERYCQFADPNGIIWQLVSWMSQP</sequence>
<proteinExistence type="predicted"/>
<dbReference type="PANTHER" id="PTHR36503">
    <property type="entry name" value="BLR2520 PROTEIN"/>
    <property type="match status" value="1"/>
</dbReference>
<dbReference type="InterPro" id="IPR004360">
    <property type="entry name" value="Glyas_Fos-R_dOase_dom"/>
</dbReference>
<name>A0ABS1LQW5_9MICO</name>
<dbReference type="PANTHER" id="PTHR36503:SF3">
    <property type="entry name" value="BLR0126 PROTEIN"/>
    <property type="match status" value="1"/>
</dbReference>
<dbReference type="SUPFAM" id="SSF54593">
    <property type="entry name" value="Glyoxalase/Bleomycin resistance protein/Dihydroxybiphenyl dioxygenase"/>
    <property type="match status" value="1"/>
</dbReference>
<organism evidence="2 3">
    <name type="scientific">Myceligenerans indicum</name>
    <dbReference type="NCBI Taxonomy" id="2593663"/>
    <lineage>
        <taxon>Bacteria</taxon>
        <taxon>Bacillati</taxon>
        <taxon>Actinomycetota</taxon>
        <taxon>Actinomycetes</taxon>
        <taxon>Micrococcales</taxon>
        <taxon>Promicromonosporaceae</taxon>
        <taxon>Myceligenerans</taxon>
    </lineage>
</organism>
<accession>A0ABS1LQW5</accession>
<comment type="caution">
    <text evidence="2">The sequence shown here is derived from an EMBL/GenBank/DDBJ whole genome shotgun (WGS) entry which is preliminary data.</text>
</comment>
<dbReference type="InterPro" id="IPR029068">
    <property type="entry name" value="Glyas_Bleomycin-R_OHBP_Dase"/>
</dbReference>
<feature type="domain" description="VOC" evidence="1">
    <location>
        <begin position="2"/>
        <end position="124"/>
    </location>
</feature>
<dbReference type="PROSITE" id="PS51819">
    <property type="entry name" value="VOC"/>
    <property type="match status" value="1"/>
</dbReference>
<keyword evidence="3" id="KW-1185">Reference proteome</keyword>
<evidence type="ECO:0000313" key="2">
    <source>
        <dbReference type="EMBL" id="MBL0888599.1"/>
    </source>
</evidence>
<evidence type="ECO:0000259" key="1">
    <source>
        <dbReference type="PROSITE" id="PS51819"/>
    </source>
</evidence>
<dbReference type="EMBL" id="JABBYC010000066">
    <property type="protein sequence ID" value="MBL0888599.1"/>
    <property type="molecule type" value="Genomic_DNA"/>
</dbReference>
<dbReference type="Pfam" id="PF00903">
    <property type="entry name" value="Glyoxalase"/>
    <property type="match status" value="1"/>
</dbReference>
<gene>
    <name evidence="2" type="ORF">HGK34_20350</name>
</gene>
<protein>
    <submittedName>
        <fullName evidence="2">Glyoxalase</fullName>
    </submittedName>
</protein>